<dbReference type="EMBL" id="CP001751">
    <property type="protein sequence ID" value="ADE40240.1"/>
    <property type="molecule type" value="Genomic_DNA"/>
</dbReference>
<dbReference type="KEGG" id="apb:SAR116_1996"/>
<sequence length="50" mass="5512">MRPAGYPLPGVKNGRGIGNRCAIVRNVALETRKTVKKPARDATCTRFTRL</sequence>
<dbReference type="AlphaFoldDB" id="D5BN47"/>
<name>D5BN47_PUNMI</name>
<keyword evidence="2" id="KW-1185">Reference proteome</keyword>
<gene>
    <name evidence="1" type="ordered locus">SAR116_1996</name>
</gene>
<dbReference type="HOGENOM" id="CLU_3121819_0_0_5"/>
<evidence type="ECO:0000313" key="2">
    <source>
        <dbReference type="Proteomes" id="UP000007460"/>
    </source>
</evidence>
<dbReference type="STRING" id="488538.SAR116_1996"/>
<organism evidence="1 2">
    <name type="scientific">Puniceispirillum marinum (strain IMCC1322)</name>
    <dbReference type="NCBI Taxonomy" id="488538"/>
    <lineage>
        <taxon>Bacteria</taxon>
        <taxon>Pseudomonadati</taxon>
        <taxon>Pseudomonadota</taxon>
        <taxon>Alphaproteobacteria</taxon>
        <taxon>Candidatus Puniceispirillales</taxon>
        <taxon>Candidatus Puniceispirillaceae</taxon>
        <taxon>Candidatus Puniceispirillum</taxon>
    </lineage>
</organism>
<evidence type="ECO:0000313" key="1">
    <source>
        <dbReference type="EMBL" id="ADE40240.1"/>
    </source>
</evidence>
<accession>D5BN47</accession>
<protein>
    <submittedName>
        <fullName evidence="1">Uncharacterized protein</fullName>
    </submittedName>
</protein>
<dbReference type="Proteomes" id="UP000007460">
    <property type="component" value="Chromosome"/>
</dbReference>
<proteinExistence type="predicted"/>
<reference evidence="1 2" key="1">
    <citation type="journal article" date="2010" name="J. Bacteriol.">
        <title>Complete genome sequence of "Candidatus Puniceispirillum marinum" IMCC1322, a representative of the SAR116 clade in the Alphaproteobacteria.</title>
        <authorList>
            <person name="Oh H.M."/>
            <person name="Kwon K.K."/>
            <person name="Kang I."/>
            <person name="Kang S.G."/>
            <person name="Lee J.H."/>
            <person name="Kim S.J."/>
            <person name="Cho J.C."/>
        </authorList>
    </citation>
    <scope>NUCLEOTIDE SEQUENCE [LARGE SCALE GENOMIC DNA]</scope>
    <source>
        <strain evidence="1 2">IMCC1322</strain>
    </source>
</reference>